<dbReference type="AlphaFoldDB" id="A0A7D5H353"/>
<dbReference type="Pfam" id="PF11992">
    <property type="entry name" value="TgpA_N"/>
    <property type="match status" value="1"/>
</dbReference>
<evidence type="ECO:0000313" key="5">
    <source>
        <dbReference type="Proteomes" id="UP000509241"/>
    </source>
</evidence>
<dbReference type="Pfam" id="PF01841">
    <property type="entry name" value="Transglut_core"/>
    <property type="match status" value="1"/>
</dbReference>
<dbReference type="InterPro" id="IPR021878">
    <property type="entry name" value="TgpA_N"/>
</dbReference>
<dbReference type="InterPro" id="IPR052901">
    <property type="entry name" value="Bact_TGase-like"/>
</dbReference>
<keyword evidence="5" id="KW-1185">Reference proteome</keyword>
<feature type="region of interest" description="Disordered" evidence="1">
    <location>
        <begin position="347"/>
        <end position="366"/>
    </location>
</feature>
<evidence type="ECO:0000256" key="2">
    <source>
        <dbReference type="SAM" id="Phobius"/>
    </source>
</evidence>
<dbReference type="Proteomes" id="UP000509241">
    <property type="component" value="Chromosome"/>
</dbReference>
<organism evidence="4 5">
    <name type="scientific">Natrinema halophilum</name>
    <dbReference type="NCBI Taxonomy" id="1699371"/>
    <lineage>
        <taxon>Archaea</taxon>
        <taxon>Methanobacteriati</taxon>
        <taxon>Methanobacteriota</taxon>
        <taxon>Stenosarchaea group</taxon>
        <taxon>Halobacteria</taxon>
        <taxon>Halobacteriales</taxon>
        <taxon>Natrialbaceae</taxon>
        <taxon>Natrinema</taxon>
    </lineage>
</organism>
<dbReference type="PANTHER" id="PTHR42736:SF1">
    <property type="entry name" value="PROTEIN-GLUTAMINE GAMMA-GLUTAMYLTRANSFERASE"/>
    <property type="match status" value="1"/>
</dbReference>
<feature type="region of interest" description="Disordered" evidence="1">
    <location>
        <begin position="540"/>
        <end position="621"/>
    </location>
</feature>
<protein>
    <submittedName>
        <fullName evidence="4">DUF4129 domain-containing protein</fullName>
    </submittedName>
</protein>
<name>A0A7D5H353_9EURY</name>
<sequence length="768" mass="82585">MSTGSATHAGDRTISTGTDDSRDTDGVRWLALGCVLALTASYVNVLYGVTHVVGGTQSLITLVGVALLAATVFARTIRPRTAAALALSAAGFGFAYYLTSAGVDLGVVFTSTGAIVSDTVALLTGLPLLRMVQAGVWTLGFAPAPVFLSWYLALRGRYASSAALGGAALGFLVLTGDAGSLVTLTGTLAAIGAVAFGEFENRGGSIAQADLLIVMFALAIVLSLTVTAVPGEPAGPTHLVQGESGTLEATIDTSPQRSGISGQVALSPEVRFTVESDRRSYWRTGVYDRFTGNEWVRTGQSNPYNGGIDAPPGDYETVEQTFTAETKLGIMPVAPHPVSIDGETAQRATVSTHGQPRPEKPLQKGDSYTVESAIVDAEPSDLRAAGTDYPDAITNHYLQTPEGTSSEFQERTAEITADADTPYETAVAIEDHLESTKEYSLKVSKPDGNVAEGFLLEMDEGYCVYFATTMTQMLREEGVPARYVTGYTSGQQVDDNEYLVRGLDAHAWVEVYFPDHGWVRFDPTPGDSRSEVHIDRLQEARANGNEDVDTEESENVPIPNRNDESPADPGDTESPEPTPTENETTSDRTSPNETDPRDTDSESNDSTDDFRNGTANATGGDESWHDRLVAFARETAAVGLVLAVGLAASARRTGAPARIRRAVGIYWHGFRADPDRDAERAYRRLERLLARRYRPRRRSESPRAYVTAISEAAETDGEEPIDPRTERVLEYHERTVYGGGVTRAEADEAISIVDELARDRLPILGRLR</sequence>
<gene>
    <name evidence="4" type="ORF">HYG82_11990</name>
</gene>
<reference evidence="4 5" key="1">
    <citation type="submission" date="2020-07" db="EMBL/GenBank/DDBJ databases">
        <authorList>
            <person name="Cui H."/>
        </authorList>
    </citation>
    <scope>NUCLEOTIDE SEQUENCE [LARGE SCALE GENOMIC DNA]</scope>
    <source>
        <strain evidence="4 5">YPL8</strain>
    </source>
</reference>
<feature type="transmembrane region" description="Helical" evidence="2">
    <location>
        <begin position="105"/>
        <end position="129"/>
    </location>
</feature>
<keyword evidence="2" id="KW-0472">Membrane</keyword>
<dbReference type="GeneID" id="56034023"/>
<dbReference type="Gene3D" id="3.10.620.30">
    <property type="match status" value="1"/>
</dbReference>
<feature type="transmembrane region" description="Helical" evidence="2">
    <location>
        <begin position="55"/>
        <end position="74"/>
    </location>
</feature>
<dbReference type="InterPro" id="IPR002931">
    <property type="entry name" value="Transglutaminase-like"/>
</dbReference>
<feature type="transmembrane region" description="Helical" evidence="2">
    <location>
        <begin position="29"/>
        <end position="49"/>
    </location>
</feature>
<dbReference type="InterPro" id="IPR025403">
    <property type="entry name" value="TgpA-like_C"/>
</dbReference>
<dbReference type="Pfam" id="PF13559">
    <property type="entry name" value="DUF4129"/>
    <property type="match status" value="1"/>
</dbReference>
<feature type="transmembrane region" description="Helical" evidence="2">
    <location>
        <begin position="166"/>
        <end position="197"/>
    </location>
</feature>
<feature type="domain" description="Transglutaminase-like" evidence="3">
    <location>
        <begin position="455"/>
        <end position="525"/>
    </location>
</feature>
<feature type="transmembrane region" description="Helical" evidence="2">
    <location>
        <begin position="209"/>
        <end position="229"/>
    </location>
</feature>
<keyword evidence="2" id="KW-1133">Transmembrane helix</keyword>
<dbReference type="PANTHER" id="PTHR42736">
    <property type="entry name" value="PROTEIN-GLUTAMINE GAMMA-GLUTAMYLTRANSFERASE"/>
    <property type="match status" value="1"/>
</dbReference>
<dbReference type="InterPro" id="IPR038765">
    <property type="entry name" value="Papain-like_cys_pep_sf"/>
</dbReference>
<dbReference type="KEGG" id="haly:HYG82_11990"/>
<feature type="transmembrane region" description="Helical" evidence="2">
    <location>
        <begin position="136"/>
        <end position="154"/>
    </location>
</feature>
<proteinExistence type="predicted"/>
<dbReference type="OrthoDB" id="18481at2157"/>
<feature type="transmembrane region" description="Helical" evidence="2">
    <location>
        <begin position="81"/>
        <end position="99"/>
    </location>
</feature>
<dbReference type="RefSeq" id="WP_179261264.1">
    <property type="nucleotide sequence ID" value="NZ_CP058601.1"/>
</dbReference>
<feature type="region of interest" description="Disordered" evidence="1">
    <location>
        <begin position="1"/>
        <end position="23"/>
    </location>
</feature>
<dbReference type="EMBL" id="CP058601">
    <property type="protein sequence ID" value="QLG49531.1"/>
    <property type="molecule type" value="Genomic_DNA"/>
</dbReference>
<dbReference type="SMART" id="SM00460">
    <property type="entry name" value="TGc"/>
    <property type="match status" value="1"/>
</dbReference>
<keyword evidence="2" id="KW-0812">Transmembrane</keyword>
<accession>A0A7D5H353</accession>
<evidence type="ECO:0000259" key="3">
    <source>
        <dbReference type="SMART" id="SM00460"/>
    </source>
</evidence>
<dbReference type="SUPFAM" id="SSF54001">
    <property type="entry name" value="Cysteine proteinases"/>
    <property type="match status" value="1"/>
</dbReference>
<evidence type="ECO:0000313" key="4">
    <source>
        <dbReference type="EMBL" id="QLG49531.1"/>
    </source>
</evidence>
<evidence type="ECO:0000256" key="1">
    <source>
        <dbReference type="SAM" id="MobiDB-lite"/>
    </source>
</evidence>